<keyword evidence="1" id="KW-0614">Plasmid</keyword>
<accession>A0ACD4CZQ8</accession>
<dbReference type="EMBL" id="CP104972">
    <property type="protein sequence ID" value="UXN59044.1"/>
    <property type="molecule type" value="Genomic_DNA"/>
</dbReference>
<reference evidence="1" key="1">
    <citation type="submission" date="2022-09" db="EMBL/GenBank/DDBJ databases">
        <title>Interaction between co-microsymbionts with complementary sets of symbiotic genes in legume-rhizobium systems.</title>
        <authorList>
            <person name="Safronova V."/>
            <person name="Sazanova A."/>
            <person name="Afonin A."/>
            <person name="Chirak E."/>
        </authorList>
    </citation>
    <scope>NUCLEOTIDE SEQUENCE</scope>
    <source>
        <strain evidence="1">A18/3m</strain>
    </source>
</reference>
<evidence type="ECO:0000313" key="2">
    <source>
        <dbReference type="Proteomes" id="UP001061991"/>
    </source>
</evidence>
<name>A0ACD4CZQ8_9HYPH</name>
<sequence length="187" mass="20705">MSICRACSGETARGQCRGSTRCCQTFHLLLERDPCATIFTRYLPARNLSEAGGAWLRYYQKWEGLMLDRVDPSKVDIVPERKRYAPPAAVVDKSVSFPWFGSTLPTLLITRATHTVLVTGGETDVCVLSTVLGAVDFGFRVIVVYDAVCSSSDAAHDAMQLFYSQRLSQQVATASTEEILDSWVVQR</sequence>
<geneLocation type="plasmid" evidence="1 2">
    <name>p_unnamed1</name>
</geneLocation>
<proteinExistence type="predicted"/>
<keyword evidence="2" id="KW-1185">Reference proteome</keyword>
<organism evidence="1 2">
    <name type="scientific">Phyllobacterium zundukense</name>
    <dbReference type="NCBI Taxonomy" id="1867719"/>
    <lineage>
        <taxon>Bacteria</taxon>
        <taxon>Pseudomonadati</taxon>
        <taxon>Pseudomonadota</taxon>
        <taxon>Alphaproteobacteria</taxon>
        <taxon>Hyphomicrobiales</taxon>
        <taxon>Phyllobacteriaceae</taxon>
        <taxon>Phyllobacterium</taxon>
    </lineage>
</organism>
<gene>
    <name evidence="1" type="ORF">N8E88_09170</name>
</gene>
<protein>
    <submittedName>
        <fullName evidence="1">Isochorismatase family protein</fullName>
    </submittedName>
</protein>
<evidence type="ECO:0000313" key="1">
    <source>
        <dbReference type="EMBL" id="UXN59044.1"/>
    </source>
</evidence>
<dbReference type="Proteomes" id="UP001061991">
    <property type="component" value="Plasmid p_unnamed1"/>
</dbReference>